<dbReference type="NCBIfam" id="TIGR02675">
    <property type="entry name" value="tape_meas_nterm"/>
    <property type="match status" value="1"/>
</dbReference>
<keyword evidence="1" id="KW-0175">Coiled coil</keyword>
<dbReference type="EMBL" id="CP011129">
    <property type="protein sequence ID" value="ALN78602.1"/>
    <property type="molecule type" value="Genomic_DNA"/>
</dbReference>
<evidence type="ECO:0000313" key="4">
    <source>
        <dbReference type="EMBL" id="ALN78602.1"/>
    </source>
</evidence>
<feature type="domain" description="Tape measure protein N-terminal" evidence="3">
    <location>
        <begin position="84"/>
        <end position="274"/>
    </location>
</feature>
<protein>
    <submittedName>
        <fullName evidence="4">Tape measure domain protein</fullName>
    </submittedName>
</protein>
<sequence length="1085" mass="113534">MANRDTTITLLIKANAAQLNQALEQAGVRARVFGNEAENAGRRGSKGFQQTRNSVAAIGQQLDQARTQLLAFVGLQSAGDAVGGLVRAADGYANLSAKIKLATTSQAAFNLAEDAVFAISQRTSTALDSTATLFGRLSSALKDQGGSQREVLGLTETINKALAVSGATAAETSSVIVQLSQAFAAGRLSGDEFNSINDAGPRLMKALADSMGVTVGELKALAEAGKLTSEQLRIAFSGEQAKEIAAEFSQLPLTIERSLVQLDNAFTRFIGQQDRASGVSVAVASSIQGLSQNFDSLSAVIGVVAVAALGRLIATLATAGAAKVSALRKTQQLAQEELAQARAAEAAAQAELARARALALAGGATTRVTSAEAGLAAAQTRTAAATQAATAASGAKAIAIRSLSSVLTLMGGPLGLAITGVTLLAGAFATASANASAARAEFESTIKAAQRFREQQDVDAGVDAGKRLIAQRDQLRKELEDLEGIQKGGGGFHINQGQSAGRLLYGGELEGEIKRVRSQLERTNKEFDQVRGSLGELRAAQASGGRTRVQVTKQANDFTKALTEQNESLKVERIEREKGLRAALEYQAVKAAGVKDATQLTDAMRKAIDVQVREREAAAAASNAGRAQTKAVRDAERQRKADERKLAADQKKQAQADAKEKKDDGALDRTVQDVDIALLRNRGDGAAARRKELDLEYKQALADLQAKGRTADALKVQLRIDTDVAKVELEDLQAQVDRVFGEQSRQEQSIQTRQQAGLLTEIGARRELIDLHARTAAEVEQLLPKMDQLAAKTGAPESIERVKDLTAQVAALKVQSNELVVTLTNGFESGLSNALEGLATGTLTLRQALTGLVQDMAQSLAQLASQQLAAIATAKLMSLVGKLAGGKNTPDLAQPDPVQAAAAGAAYAVPITGAAVALGAAGAVVMNAAIAMQTAATTMLAAKATKSVTGFSSGGFTGIGPKYAPAGVVHRGEFVHRREVVRQPGARTFLERFNRIGMSALEGLRGYASGGFVTPAPRSPAPARSPISDRSVTPSPGERRGSQITNVLYLDPREVVNVMSTQAGRQVILSTIRANAPTIRQDLSY</sequence>
<dbReference type="Proteomes" id="UP000060787">
    <property type="component" value="Chromosome"/>
</dbReference>
<evidence type="ECO:0000256" key="2">
    <source>
        <dbReference type="SAM" id="MobiDB-lite"/>
    </source>
</evidence>
<organism evidence="4 5">
    <name type="scientific">Lysobacter antibioticus</name>
    <dbReference type="NCBI Taxonomy" id="84531"/>
    <lineage>
        <taxon>Bacteria</taxon>
        <taxon>Pseudomonadati</taxon>
        <taxon>Pseudomonadota</taxon>
        <taxon>Gammaproteobacteria</taxon>
        <taxon>Lysobacterales</taxon>
        <taxon>Lysobacteraceae</taxon>
        <taxon>Lysobacter</taxon>
    </lineage>
</organism>
<dbReference type="STRING" id="84531.LA76x_0441"/>
<feature type="coiled-coil region" evidence="1">
    <location>
        <begin position="324"/>
        <end position="358"/>
    </location>
</feature>
<dbReference type="KEGG" id="lab:LA76x_0441"/>
<feature type="compositionally biased region" description="Basic and acidic residues" evidence="2">
    <location>
        <begin position="631"/>
        <end position="666"/>
    </location>
</feature>
<feature type="coiled-coil region" evidence="1">
    <location>
        <begin position="465"/>
        <end position="526"/>
    </location>
</feature>
<keyword evidence="5" id="KW-1185">Reference proteome</keyword>
<evidence type="ECO:0000259" key="3">
    <source>
        <dbReference type="Pfam" id="PF20155"/>
    </source>
</evidence>
<reference evidence="4 5" key="1">
    <citation type="journal article" date="2015" name="BMC Genomics">
        <title>Comparative genomics and metabolic profiling of the genus Lysobacter.</title>
        <authorList>
            <person name="de Bruijn I."/>
            <person name="Cheng X."/>
            <person name="de Jager V."/>
            <person name="Exposito R.G."/>
            <person name="Watrous J."/>
            <person name="Patel N."/>
            <person name="Postma J."/>
            <person name="Dorrestein P.C."/>
            <person name="Kobayashi D."/>
            <person name="Raaijmakers J.M."/>
        </authorList>
    </citation>
    <scope>NUCLEOTIDE SEQUENCE [LARGE SCALE GENOMIC DNA]</scope>
    <source>
        <strain evidence="4 5">76</strain>
    </source>
</reference>
<dbReference type="AlphaFoldDB" id="A0A0S2F4X8"/>
<name>A0A0S2F4X8_LYSAN</name>
<dbReference type="InterPro" id="IPR013491">
    <property type="entry name" value="Tape_meas_N"/>
</dbReference>
<feature type="region of interest" description="Disordered" evidence="2">
    <location>
        <begin position="619"/>
        <end position="666"/>
    </location>
</feature>
<feature type="region of interest" description="Disordered" evidence="2">
    <location>
        <begin position="1013"/>
        <end position="1043"/>
    </location>
</feature>
<dbReference type="PATRIC" id="fig|84531.8.peg.454"/>
<evidence type="ECO:0000256" key="1">
    <source>
        <dbReference type="SAM" id="Coils"/>
    </source>
</evidence>
<evidence type="ECO:0000313" key="5">
    <source>
        <dbReference type="Proteomes" id="UP000060787"/>
    </source>
</evidence>
<dbReference type="RefSeq" id="WP_057916379.1">
    <property type="nucleotide sequence ID" value="NZ_CP011129.1"/>
</dbReference>
<accession>A0A0S2F4X8</accession>
<feature type="compositionally biased region" description="Low complexity" evidence="2">
    <location>
        <begin position="1021"/>
        <end position="1031"/>
    </location>
</feature>
<gene>
    <name evidence="4" type="ORF">LA76x_0441</name>
</gene>
<dbReference type="Pfam" id="PF20155">
    <property type="entry name" value="TMP_3"/>
    <property type="match status" value="1"/>
</dbReference>
<proteinExistence type="predicted"/>